<evidence type="ECO:0000256" key="9">
    <source>
        <dbReference type="SAM" id="Phobius"/>
    </source>
</evidence>
<feature type="transmembrane region" description="Helical" evidence="9">
    <location>
        <begin position="129"/>
        <end position="148"/>
    </location>
</feature>
<dbReference type="Proteomes" id="UP000075714">
    <property type="component" value="Unassembled WGS sequence"/>
</dbReference>
<comment type="subcellular location">
    <subcellularLocation>
        <location evidence="1">Membrane</location>
        <topology evidence="1">Multi-pass membrane protein</topology>
    </subcellularLocation>
</comment>
<sequence>MFRQAFAVAAYLAAMACNTYLTAWVLNLDEVLPALRPFVSGIDRTPARIDLRLPPATSAAVNLALLCVLALQHNVMSRMRVKAAMRPVVPFAWERSVFVAAASAALGLALLLWQPLPHIVWRVPPPADTAVAALSGLGFLLFMSSMFTTDPWDLFGLRQAFSGLEEHRYPRHSLVLGGLCRFVRHPMYLGLLTFLLAAPTMAGRDGGHEGRLGGGMRRRRAGGARV</sequence>
<evidence type="ECO:0000256" key="4">
    <source>
        <dbReference type="ARBA" id="ARBA00022989"/>
    </source>
</evidence>
<name>A0A150GI86_GONPE</name>
<evidence type="ECO:0000313" key="11">
    <source>
        <dbReference type="Proteomes" id="UP000075714"/>
    </source>
</evidence>
<dbReference type="PANTHER" id="PTHR31040:SF1">
    <property type="entry name" value="NURIM"/>
    <property type="match status" value="1"/>
</dbReference>
<dbReference type="OrthoDB" id="10050858at2759"/>
<protein>
    <recommendedName>
        <fullName evidence="7">Nuclear envelope membrane protein</fullName>
    </recommendedName>
    <alternativeName>
        <fullName evidence="6">Nuclear rim protein</fullName>
    </alternativeName>
</protein>
<feature type="transmembrane region" description="Helical" evidence="9">
    <location>
        <begin position="92"/>
        <end position="113"/>
    </location>
</feature>
<comment type="caution">
    <text evidence="10">The sequence shown here is derived from an EMBL/GenBank/DDBJ whole genome shotgun (WGS) entry which is preliminary data.</text>
</comment>
<feature type="transmembrane region" description="Helical" evidence="9">
    <location>
        <begin position="53"/>
        <end position="71"/>
    </location>
</feature>
<evidence type="ECO:0000256" key="7">
    <source>
        <dbReference type="ARBA" id="ARBA00032957"/>
    </source>
</evidence>
<dbReference type="AlphaFoldDB" id="A0A150GI86"/>
<keyword evidence="3 9" id="KW-0812">Transmembrane</keyword>
<dbReference type="PROSITE" id="PS51257">
    <property type="entry name" value="PROKAR_LIPOPROTEIN"/>
    <property type="match status" value="1"/>
</dbReference>
<evidence type="ECO:0000313" key="10">
    <source>
        <dbReference type="EMBL" id="KXZ49534.1"/>
    </source>
</evidence>
<keyword evidence="11" id="KW-1185">Reference proteome</keyword>
<evidence type="ECO:0000256" key="2">
    <source>
        <dbReference type="ARBA" id="ARBA00010631"/>
    </source>
</evidence>
<dbReference type="EMBL" id="LSYV01000022">
    <property type="protein sequence ID" value="KXZ49534.1"/>
    <property type="molecule type" value="Genomic_DNA"/>
</dbReference>
<accession>A0A150GI86</accession>
<dbReference type="PANTHER" id="PTHR31040">
    <property type="entry name" value="NURIM"/>
    <property type="match status" value="1"/>
</dbReference>
<organism evidence="10 11">
    <name type="scientific">Gonium pectorale</name>
    <name type="common">Green alga</name>
    <dbReference type="NCBI Taxonomy" id="33097"/>
    <lineage>
        <taxon>Eukaryota</taxon>
        <taxon>Viridiplantae</taxon>
        <taxon>Chlorophyta</taxon>
        <taxon>core chlorophytes</taxon>
        <taxon>Chlorophyceae</taxon>
        <taxon>CS clade</taxon>
        <taxon>Chlamydomonadales</taxon>
        <taxon>Volvocaceae</taxon>
        <taxon>Gonium</taxon>
    </lineage>
</organism>
<evidence type="ECO:0000256" key="3">
    <source>
        <dbReference type="ARBA" id="ARBA00022692"/>
    </source>
</evidence>
<dbReference type="Gene3D" id="1.20.120.1630">
    <property type="match status" value="1"/>
</dbReference>
<keyword evidence="4 9" id="KW-1133">Transmembrane helix</keyword>
<gene>
    <name evidence="10" type="ORF">GPECTOR_21g762</name>
</gene>
<proteinExistence type="inferred from homology"/>
<feature type="region of interest" description="Disordered" evidence="8">
    <location>
        <begin position="207"/>
        <end position="226"/>
    </location>
</feature>
<dbReference type="InterPro" id="IPR033580">
    <property type="entry name" value="Nurim-like"/>
</dbReference>
<keyword evidence="5 9" id="KW-0472">Membrane</keyword>
<evidence type="ECO:0000256" key="8">
    <source>
        <dbReference type="SAM" id="MobiDB-lite"/>
    </source>
</evidence>
<evidence type="ECO:0000256" key="1">
    <source>
        <dbReference type="ARBA" id="ARBA00004141"/>
    </source>
</evidence>
<comment type="similarity">
    <text evidence="2">Belongs to the nurim family.</text>
</comment>
<reference evidence="11" key="1">
    <citation type="journal article" date="2016" name="Nat. Commun.">
        <title>The Gonium pectorale genome demonstrates co-option of cell cycle regulation during the evolution of multicellularity.</title>
        <authorList>
            <person name="Hanschen E.R."/>
            <person name="Marriage T.N."/>
            <person name="Ferris P.J."/>
            <person name="Hamaji T."/>
            <person name="Toyoda A."/>
            <person name="Fujiyama A."/>
            <person name="Neme R."/>
            <person name="Noguchi H."/>
            <person name="Minakuchi Y."/>
            <person name="Suzuki M."/>
            <person name="Kawai-Toyooka H."/>
            <person name="Smith D.R."/>
            <person name="Sparks H."/>
            <person name="Anderson J."/>
            <person name="Bakaric R."/>
            <person name="Luria V."/>
            <person name="Karger A."/>
            <person name="Kirschner M.W."/>
            <person name="Durand P.M."/>
            <person name="Michod R.E."/>
            <person name="Nozaki H."/>
            <person name="Olson B.J."/>
        </authorList>
    </citation>
    <scope>NUCLEOTIDE SEQUENCE [LARGE SCALE GENOMIC DNA]</scope>
    <source>
        <strain evidence="11">NIES-2863</strain>
    </source>
</reference>
<dbReference type="GO" id="GO:0031965">
    <property type="term" value="C:nuclear membrane"/>
    <property type="evidence" value="ECO:0007669"/>
    <property type="project" value="TreeGrafter"/>
</dbReference>
<evidence type="ECO:0000256" key="6">
    <source>
        <dbReference type="ARBA" id="ARBA00031700"/>
    </source>
</evidence>
<evidence type="ECO:0000256" key="5">
    <source>
        <dbReference type="ARBA" id="ARBA00023136"/>
    </source>
</evidence>
<feature type="compositionally biased region" description="Basic residues" evidence="8">
    <location>
        <begin position="216"/>
        <end position="226"/>
    </location>
</feature>